<name>A0A9P4H419_9PLEO</name>
<dbReference type="OrthoDB" id="3797881at2759"/>
<reference evidence="3" key="1">
    <citation type="journal article" date="2020" name="Stud. Mycol.">
        <title>101 Dothideomycetes genomes: a test case for predicting lifestyles and emergence of pathogens.</title>
        <authorList>
            <person name="Haridas S."/>
            <person name="Albert R."/>
            <person name="Binder M."/>
            <person name="Bloem J."/>
            <person name="Labutti K."/>
            <person name="Salamov A."/>
            <person name="Andreopoulos B."/>
            <person name="Baker S."/>
            <person name="Barry K."/>
            <person name="Bills G."/>
            <person name="Bluhm B."/>
            <person name="Cannon C."/>
            <person name="Castanera R."/>
            <person name="Culley D."/>
            <person name="Daum C."/>
            <person name="Ezra D."/>
            <person name="Gonzalez J."/>
            <person name="Henrissat B."/>
            <person name="Kuo A."/>
            <person name="Liang C."/>
            <person name="Lipzen A."/>
            <person name="Lutzoni F."/>
            <person name="Magnuson J."/>
            <person name="Mondo S."/>
            <person name="Nolan M."/>
            <person name="Ohm R."/>
            <person name="Pangilinan J."/>
            <person name="Park H.-J."/>
            <person name="Ramirez L."/>
            <person name="Alfaro M."/>
            <person name="Sun H."/>
            <person name="Tritt A."/>
            <person name="Yoshinaga Y."/>
            <person name="Zwiers L.-H."/>
            <person name="Turgeon B."/>
            <person name="Goodwin S."/>
            <person name="Spatafora J."/>
            <person name="Crous P."/>
            <person name="Grigoriev I."/>
        </authorList>
    </citation>
    <scope>NUCLEOTIDE SEQUENCE</scope>
    <source>
        <strain evidence="3">CBS 110217</strain>
    </source>
</reference>
<keyword evidence="2" id="KW-0472">Membrane</keyword>
<proteinExistence type="predicted"/>
<gene>
    <name evidence="3" type="ORF">EK21DRAFT_114473</name>
</gene>
<feature type="compositionally biased region" description="Polar residues" evidence="1">
    <location>
        <begin position="35"/>
        <end position="58"/>
    </location>
</feature>
<dbReference type="Proteomes" id="UP000799777">
    <property type="component" value="Unassembled WGS sequence"/>
</dbReference>
<keyword evidence="2" id="KW-0812">Transmembrane</keyword>
<feature type="region of interest" description="Disordered" evidence="1">
    <location>
        <begin position="30"/>
        <end position="118"/>
    </location>
</feature>
<dbReference type="AlphaFoldDB" id="A0A9P4H419"/>
<evidence type="ECO:0000313" key="3">
    <source>
        <dbReference type="EMBL" id="KAF2027838.1"/>
    </source>
</evidence>
<accession>A0A9P4H419</accession>
<feature type="transmembrane region" description="Helical" evidence="2">
    <location>
        <begin position="6"/>
        <end position="27"/>
    </location>
</feature>
<keyword evidence="4" id="KW-1185">Reference proteome</keyword>
<protein>
    <submittedName>
        <fullName evidence="3">Uncharacterized protein</fullName>
    </submittedName>
</protein>
<keyword evidence="2" id="KW-1133">Transmembrane helix</keyword>
<feature type="compositionally biased region" description="Low complexity" evidence="1">
    <location>
        <begin position="60"/>
        <end position="74"/>
    </location>
</feature>
<feature type="transmembrane region" description="Helical" evidence="2">
    <location>
        <begin position="173"/>
        <end position="199"/>
    </location>
</feature>
<sequence length="227" mass="24709">MTTTTLLLEFCCAILVIVPILCTRNVLRTHPPSLDPSTPSTNASQTKKSSTPRLQSRPMTDGTDTPTSTSPSASRKPWDPPFPVSSIPRSKEKQWLVLPPSEQRHTRTCTLSPAASEHEDIYDDIQENPRLGATAIHEPDGTTPEHSRAALHNDEAHATTKDSKPIMSIVSTVLACLVGMLLALGTAVLTIYCLAWFIVYHTEARLGEARRGLLSGGEMRLCLCGRG</sequence>
<dbReference type="EMBL" id="ML978221">
    <property type="protein sequence ID" value="KAF2027838.1"/>
    <property type="molecule type" value="Genomic_DNA"/>
</dbReference>
<organism evidence="3 4">
    <name type="scientific">Setomelanomma holmii</name>
    <dbReference type="NCBI Taxonomy" id="210430"/>
    <lineage>
        <taxon>Eukaryota</taxon>
        <taxon>Fungi</taxon>
        <taxon>Dikarya</taxon>
        <taxon>Ascomycota</taxon>
        <taxon>Pezizomycotina</taxon>
        <taxon>Dothideomycetes</taxon>
        <taxon>Pleosporomycetidae</taxon>
        <taxon>Pleosporales</taxon>
        <taxon>Pleosporineae</taxon>
        <taxon>Phaeosphaeriaceae</taxon>
        <taxon>Setomelanomma</taxon>
    </lineage>
</organism>
<evidence type="ECO:0000256" key="1">
    <source>
        <dbReference type="SAM" id="MobiDB-lite"/>
    </source>
</evidence>
<evidence type="ECO:0000313" key="4">
    <source>
        <dbReference type="Proteomes" id="UP000799777"/>
    </source>
</evidence>
<evidence type="ECO:0000256" key="2">
    <source>
        <dbReference type="SAM" id="Phobius"/>
    </source>
</evidence>
<comment type="caution">
    <text evidence="3">The sequence shown here is derived from an EMBL/GenBank/DDBJ whole genome shotgun (WGS) entry which is preliminary data.</text>
</comment>